<organism evidence="9 10">
    <name type="scientific">Mucor circinelloides f. circinelloides (strain 1006PhL)</name>
    <name type="common">Mucormycosis agent</name>
    <name type="synonym">Calyptromyces circinelloides</name>
    <dbReference type="NCBI Taxonomy" id="1220926"/>
    <lineage>
        <taxon>Eukaryota</taxon>
        <taxon>Fungi</taxon>
        <taxon>Fungi incertae sedis</taxon>
        <taxon>Mucoromycota</taxon>
        <taxon>Mucoromycotina</taxon>
        <taxon>Mucoromycetes</taxon>
        <taxon>Mucorales</taxon>
        <taxon>Mucorineae</taxon>
        <taxon>Mucoraceae</taxon>
        <taxon>Mucor</taxon>
    </lineage>
</organism>
<dbReference type="eggNOG" id="ENOG502RMF7">
    <property type="taxonomic scope" value="Eukaryota"/>
</dbReference>
<dbReference type="Proteomes" id="UP000014254">
    <property type="component" value="Unassembled WGS sequence"/>
</dbReference>
<keyword evidence="10" id="KW-1185">Reference proteome</keyword>
<evidence type="ECO:0000256" key="2">
    <source>
        <dbReference type="ARBA" id="ARBA00022737"/>
    </source>
</evidence>
<dbReference type="InterPro" id="IPR036236">
    <property type="entry name" value="Znf_C2H2_sf"/>
</dbReference>
<sequence length="956" mass="111848">MELSTNTAAPKPPKRQETLGPASPIQDWEVERATILADRKESREKAERLEKKLELDRQTYEKNTASLLRENKLKETFLEKRIKDVQEQLMEQLVQVQRTLDEERSSFQEQVRNLKSQHEAAFEAEEKKYQRRLTSLQERLNAKDKEYAEIFEKEQHNPTTESDVEKEKIIESLNIQLAKNQEEMAKLRESNSESEDENENENDDDDSTPTNQATSTTPSQEYQQLESLYKSLQEKFETTELALKDCKQENQDCIRQIDELKTSLSAAQQQKKRVDQVVSSQDAHIKELTEKFMSEAQRTEMTNQAQFQNLQSEHTELMRELREQHETEKEVWQIEQTALIDEIRRELNFEKEEALRELGREWKEKSEDLHASMSKDAMEIQAHWENKLEEAKSGSLLKISRLQGEIAVIKDRLGREITRRKQNQALLEEALDKNKLLDESLKKYQSKCHDLLKQRTVTEKEIQLLKCQHRTSYKLAVDLLTVTSPNRVIDSRTRLPDMLQSAVRDATLMRFHAETESDNHGSTFAMNGIPTATSFMFSSNEFSMKLRDRQKRISTDIKQEDTKAGISLTNASSTTVDVLNTWIRDSIKQEDTKNDSSLSQQNEKKDYFYRCDICKKRMPNLKSVLQHRVSAHNVNPSAIRIIKDVNTEPDMHDPNYYCKSCEKRYDCKKVYRSHLRSVHFMVLKALLKRAIPQTIIAPDPDDPNHYCRACDSKYSCKSNYKQHCRYAHGMKSVKFEAAWTKSDGITDTYCKRCDIRSVNKTAYKKHLFAIHKIDWRLIQQKPKSVVPDVDDPNFYCQACEKKLSCKGSFKVHLMRIHAIYLSAPKKTSMEPDTDDPNYNCRACEKNYISRNQYRKHLRIVHQIALPLLRGNAKPGKFPDPNDPQYYCSVCKKSLNTKKSYRNHCKFFHYMTLDHYSILNPNATIDTNHPELYCAQCERFYSSALNFKIHLRRVHTL</sequence>
<keyword evidence="4" id="KW-0862">Zinc</keyword>
<evidence type="ECO:0000256" key="1">
    <source>
        <dbReference type="ARBA" id="ARBA00022723"/>
    </source>
</evidence>
<reference evidence="10" key="1">
    <citation type="submission" date="2013-05" db="EMBL/GenBank/DDBJ databases">
        <title>The Genome sequence of Mucor circinelloides f. circinelloides 1006PhL.</title>
        <authorList>
            <consortium name="The Broad Institute Genomics Platform"/>
            <person name="Cuomo C."/>
            <person name="Earl A."/>
            <person name="Findley K."/>
            <person name="Lee S.C."/>
            <person name="Walker B."/>
            <person name="Young S."/>
            <person name="Zeng Q."/>
            <person name="Gargeya S."/>
            <person name="Fitzgerald M."/>
            <person name="Haas B."/>
            <person name="Abouelleil A."/>
            <person name="Allen A.W."/>
            <person name="Alvarado L."/>
            <person name="Arachchi H.M."/>
            <person name="Berlin A.M."/>
            <person name="Chapman S.B."/>
            <person name="Gainer-Dewar J."/>
            <person name="Goldberg J."/>
            <person name="Griggs A."/>
            <person name="Gujja S."/>
            <person name="Hansen M."/>
            <person name="Howarth C."/>
            <person name="Imamovic A."/>
            <person name="Ireland A."/>
            <person name="Larimer J."/>
            <person name="McCowan C."/>
            <person name="Murphy C."/>
            <person name="Pearson M."/>
            <person name="Poon T.W."/>
            <person name="Priest M."/>
            <person name="Roberts A."/>
            <person name="Saif S."/>
            <person name="Shea T."/>
            <person name="Sisk P."/>
            <person name="Sykes S."/>
            <person name="Wortman J."/>
            <person name="Nusbaum C."/>
            <person name="Birren B."/>
        </authorList>
    </citation>
    <scope>NUCLEOTIDE SEQUENCE [LARGE SCALE GENOMIC DNA]</scope>
    <source>
        <strain evidence="10">1006PhL</strain>
    </source>
</reference>
<feature type="domain" description="C2H2-type" evidence="8">
    <location>
        <begin position="656"/>
        <end position="679"/>
    </location>
</feature>
<accession>S2IYJ7</accession>
<dbReference type="GO" id="GO:0000978">
    <property type="term" value="F:RNA polymerase II cis-regulatory region sequence-specific DNA binding"/>
    <property type="evidence" value="ECO:0007669"/>
    <property type="project" value="TreeGrafter"/>
</dbReference>
<dbReference type="SMART" id="SM00355">
    <property type="entry name" value="ZnF_C2H2"/>
    <property type="match status" value="8"/>
</dbReference>
<dbReference type="Gene3D" id="3.30.160.60">
    <property type="entry name" value="Classic Zinc Finger"/>
    <property type="match status" value="3"/>
</dbReference>
<dbReference type="PROSITE" id="PS00028">
    <property type="entry name" value="ZINC_FINGER_C2H2_1"/>
    <property type="match status" value="7"/>
</dbReference>
<dbReference type="AlphaFoldDB" id="S2IYJ7"/>
<feature type="compositionally biased region" description="Polar residues" evidence="7">
    <location>
        <begin position="208"/>
        <end position="221"/>
    </location>
</feature>
<keyword evidence="1" id="KW-0479">Metal-binding</keyword>
<dbReference type="InterPro" id="IPR013087">
    <property type="entry name" value="Znf_C2H2_type"/>
</dbReference>
<dbReference type="OrthoDB" id="2288664at2759"/>
<dbReference type="STRING" id="1220926.S2IYJ7"/>
<feature type="compositionally biased region" description="Basic and acidic residues" evidence="7">
    <location>
        <begin position="147"/>
        <end position="156"/>
    </location>
</feature>
<proteinExistence type="predicted"/>
<evidence type="ECO:0000256" key="4">
    <source>
        <dbReference type="ARBA" id="ARBA00022833"/>
    </source>
</evidence>
<dbReference type="SUPFAM" id="SSF57667">
    <property type="entry name" value="beta-beta-alpha zinc fingers"/>
    <property type="match status" value="1"/>
</dbReference>
<dbReference type="VEuPathDB" id="FungiDB:HMPREF1544_10387"/>
<protein>
    <recommendedName>
        <fullName evidence="8">C2H2-type domain-containing protein</fullName>
    </recommendedName>
</protein>
<dbReference type="InParanoid" id="S2IYJ7"/>
<feature type="domain" description="C2H2-type" evidence="8">
    <location>
        <begin position="931"/>
        <end position="956"/>
    </location>
</feature>
<keyword evidence="2" id="KW-0677">Repeat</keyword>
<dbReference type="PANTHER" id="PTHR24388:SF104">
    <property type="entry name" value="AT-RICH BINDING PROTEIN-RELATED"/>
    <property type="match status" value="1"/>
</dbReference>
<dbReference type="GO" id="GO:0000981">
    <property type="term" value="F:DNA-binding transcription factor activity, RNA polymerase II-specific"/>
    <property type="evidence" value="ECO:0007669"/>
    <property type="project" value="TreeGrafter"/>
</dbReference>
<dbReference type="PANTHER" id="PTHR24388">
    <property type="entry name" value="ZINC FINGER PROTEIN"/>
    <property type="match status" value="1"/>
</dbReference>
<evidence type="ECO:0000259" key="8">
    <source>
        <dbReference type="PROSITE" id="PS50157"/>
    </source>
</evidence>
<evidence type="ECO:0000256" key="6">
    <source>
        <dbReference type="PROSITE-ProRule" id="PRU00042"/>
    </source>
</evidence>
<evidence type="ECO:0000256" key="7">
    <source>
        <dbReference type="SAM" id="MobiDB-lite"/>
    </source>
</evidence>
<dbReference type="GO" id="GO:0008270">
    <property type="term" value="F:zinc ion binding"/>
    <property type="evidence" value="ECO:0007669"/>
    <property type="project" value="UniProtKB-KW"/>
</dbReference>
<keyword evidence="3 6" id="KW-0863">Zinc-finger</keyword>
<feature type="region of interest" description="Disordered" evidence="7">
    <location>
        <begin position="1"/>
        <end position="30"/>
    </location>
</feature>
<feature type="region of interest" description="Disordered" evidence="7">
    <location>
        <begin position="183"/>
        <end position="221"/>
    </location>
</feature>
<evidence type="ECO:0000313" key="10">
    <source>
        <dbReference type="Proteomes" id="UP000014254"/>
    </source>
</evidence>
<gene>
    <name evidence="9" type="ORF">HMPREF1544_10387</name>
</gene>
<dbReference type="PROSITE" id="PS50157">
    <property type="entry name" value="ZINC_FINGER_C2H2_2"/>
    <property type="match status" value="3"/>
</dbReference>
<evidence type="ECO:0000256" key="3">
    <source>
        <dbReference type="ARBA" id="ARBA00022771"/>
    </source>
</evidence>
<evidence type="ECO:0000256" key="5">
    <source>
        <dbReference type="ARBA" id="ARBA00023242"/>
    </source>
</evidence>
<feature type="domain" description="C2H2-type" evidence="8">
    <location>
        <begin position="838"/>
        <end position="866"/>
    </location>
</feature>
<feature type="compositionally biased region" description="Acidic residues" evidence="7">
    <location>
        <begin position="192"/>
        <end position="207"/>
    </location>
</feature>
<dbReference type="EMBL" id="KE124095">
    <property type="protein sequence ID" value="EPB82871.1"/>
    <property type="molecule type" value="Genomic_DNA"/>
</dbReference>
<feature type="region of interest" description="Disordered" evidence="7">
    <location>
        <begin position="147"/>
        <end position="166"/>
    </location>
</feature>
<dbReference type="Pfam" id="PF12874">
    <property type="entry name" value="zf-met"/>
    <property type="match status" value="3"/>
</dbReference>
<evidence type="ECO:0000313" key="9">
    <source>
        <dbReference type="EMBL" id="EPB82871.1"/>
    </source>
</evidence>
<name>S2IYJ7_MUCC1</name>
<keyword evidence="5" id="KW-0539">Nucleus</keyword>
<dbReference type="InterPro" id="IPR050527">
    <property type="entry name" value="Snail/Krueppel_Znf"/>
</dbReference>